<dbReference type="EMBL" id="JARIHO010000006">
    <property type="protein sequence ID" value="KAJ7359290.1"/>
    <property type="molecule type" value="Genomic_DNA"/>
</dbReference>
<organism evidence="1 2">
    <name type="scientific">Mycena albidolilacea</name>
    <dbReference type="NCBI Taxonomy" id="1033008"/>
    <lineage>
        <taxon>Eukaryota</taxon>
        <taxon>Fungi</taxon>
        <taxon>Dikarya</taxon>
        <taxon>Basidiomycota</taxon>
        <taxon>Agaricomycotina</taxon>
        <taxon>Agaricomycetes</taxon>
        <taxon>Agaricomycetidae</taxon>
        <taxon>Agaricales</taxon>
        <taxon>Marasmiineae</taxon>
        <taxon>Mycenaceae</taxon>
        <taxon>Mycena</taxon>
    </lineage>
</organism>
<reference evidence="1" key="1">
    <citation type="submission" date="2023-03" db="EMBL/GenBank/DDBJ databases">
        <title>Massive genome expansion in bonnet fungi (Mycena s.s.) driven by repeated elements and novel gene families across ecological guilds.</title>
        <authorList>
            <consortium name="Lawrence Berkeley National Laboratory"/>
            <person name="Harder C.B."/>
            <person name="Miyauchi S."/>
            <person name="Viragh M."/>
            <person name="Kuo A."/>
            <person name="Thoen E."/>
            <person name="Andreopoulos B."/>
            <person name="Lu D."/>
            <person name="Skrede I."/>
            <person name="Drula E."/>
            <person name="Henrissat B."/>
            <person name="Morin E."/>
            <person name="Kohler A."/>
            <person name="Barry K."/>
            <person name="LaButti K."/>
            <person name="Morin E."/>
            <person name="Salamov A."/>
            <person name="Lipzen A."/>
            <person name="Mereny Z."/>
            <person name="Hegedus B."/>
            <person name="Baldrian P."/>
            <person name="Stursova M."/>
            <person name="Weitz H."/>
            <person name="Taylor A."/>
            <person name="Grigoriev I.V."/>
            <person name="Nagy L.G."/>
            <person name="Martin F."/>
            <person name="Kauserud H."/>
        </authorList>
    </citation>
    <scope>NUCLEOTIDE SEQUENCE</scope>
    <source>
        <strain evidence="1">CBHHK002</strain>
    </source>
</reference>
<protein>
    <submittedName>
        <fullName evidence="1">Uncharacterized protein</fullName>
    </submittedName>
</protein>
<dbReference type="Proteomes" id="UP001218218">
    <property type="component" value="Unassembled WGS sequence"/>
</dbReference>
<name>A0AAD7AHT4_9AGAR</name>
<evidence type="ECO:0000313" key="1">
    <source>
        <dbReference type="EMBL" id="KAJ7359290.1"/>
    </source>
</evidence>
<comment type="caution">
    <text evidence="1">The sequence shown here is derived from an EMBL/GenBank/DDBJ whole genome shotgun (WGS) entry which is preliminary data.</text>
</comment>
<gene>
    <name evidence="1" type="ORF">DFH08DRAFT_845657</name>
</gene>
<keyword evidence="2" id="KW-1185">Reference proteome</keyword>
<dbReference type="AlphaFoldDB" id="A0AAD7AHT4"/>
<accession>A0AAD7AHT4</accession>
<proteinExistence type="predicted"/>
<sequence length="218" mass="24360">MVMRAAETSTVRRDSSVKDFSLAERQKDFGLSGKNLGLAERQKDFGFSGENFGCAERLKDFGLAGEDFGCTEGLEDGGLANYESLGTLKRHTLDSNPDIHEENGKGTNELHVVFNGSGQRKMQFRDSSSLLTVRTVGAFPVRIVVSERISDRRCNMTCSGQRVIQRCRRSFHNTLQGDKTEDEINVSAERRLSRWLRAIGGICGKFPLSFGDEKRRID</sequence>
<evidence type="ECO:0000313" key="2">
    <source>
        <dbReference type="Proteomes" id="UP001218218"/>
    </source>
</evidence>